<evidence type="ECO:0000313" key="9">
    <source>
        <dbReference type="EMBL" id="PYH43065.1"/>
    </source>
</evidence>
<keyword evidence="1" id="KW-0479">Metal-binding</keyword>
<evidence type="ECO:0000313" key="10">
    <source>
        <dbReference type="Proteomes" id="UP000248349"/>
    </source>
</evidence>
<gene>
    <name evidence="9" type="ORF">BP01DRAFT_417499</name>
</gene>
<keyword evidence="2" id="KW-0862">Zinc</keyword>
<proteinExistence type="predicted"/>
<dbReference type="GO" id="GO:0008270">
    <property type="term" value="F:zinc ion binding"/>
    <property type="evidence" value="ECO:0007669"/>
    <property type="project" value="InterPro"/>
</dbReference>
<feature type="region of interest" description="Disordered" evidence="7">
    <location>
        <begin position="56"/>
        <end position="86"/>
    </location>
</feature>
<evidence type="ECO:0000256" key="5">
    <source>
        <dbReference type="ARBA" id="ARBA00023163"/>
    </source>
</evidence>
<evidence type="ECO:0000259" key="8">
    <source>
        <dbReference type="PROSITE" id="PS50048"/>
    </source>
</evidence>
<dbReference type="CDD" id="cd00067">
    <property type="entry name" value="GAL4"/>
    <property type="match status" value="1"/>
</dbReference>
<feature type="domain" description="Zn(2)-C6 fungal-type" evidence="8">
    <location>
        <begin position="26"/>
        <end position="55"/>
    </location>
</feature>
<keyword evidence="10" id="KW-1185">Reference proteome</keyword>
<evidence type="ECO:0000256" key="1">
    <source>
        <dbReference type="ARBA" id="ARBA00022723"/>
    </source>
</evidence>
<dbReference type="PROSITE" id="PS50048">
    <property type="entry name" value="ZN2_CY6_FUNGAL_2"/>
    <property type="match status" value="1"/>
</dbReference>
<reference evidence="9 10" key="1">
    <citation type="submission" date="2016-12" db="EMBL/GenBank/DDBJ databases">
        <title>The genomes of Aspergillus section Nigri reveals drivers in fungal speciation.</title>
        <authorList>
            <consortium name="DOE Joint Genome Institute"/>
            <person name="Vesth T.C."/>
            <person name="Nybo J."/>
            <person name="Theobald S."/>
            <person name="Brandl J."/>
            <person name="Frisvad J.C."/>
            <person name="Nielsen K.F."/>
            <person name="Lyhne E.K."/>
            <person name="Kogle M.E."/>
            <person name="Kuo A."/>
            <person name="Riley R."/>
            <person name="Clum A."/>
            <person name="Nolan M."/>
            <person name="Lipzen A."/>
            <person name="Salamov A."/>
            <person name="Henrissat B."/>
            <person name="Wiebenga A."/>
            <person name="De Vries R.P."/>
            <person name="Grigoriev I.V."/>
            <person name="Mortensen U.H."/>
            <person name="Andersen M.R."/>
            <person name="Baker S.E."/>
        </authorList>
    </citation>
    <scope>NUCLEOTIDE SEQUENCE [LARGE SCALE GENOMIC DNA]</scope>
    <source>
        <strain evidence="9 10">JOP 1030-1</strain>
    </source>
</reference>
<dbReference type="PANTHER" id="PTHR31779">
    <property type="entry name" value="2-NITROPROPANE DIOXYGENASE FAMILY, PUTATIVE (AFU_ORTHOLOGUE AFUA_2G17430)-RELATED"/>
    <property type="match status" value="1"/>
</dbReference>
<keyword evidence="6" id="KW-0539">Nucleus</keyword>
<dbReference type="PANTHER" id="PTHR31779:SF6">
    <property type="entry name" value="SNOAL-LIKE DOMAIN-CONTAINING PROTEIN"/>
    <property type="match status" value="1"/>
</dbReference>
<evidence type="ECO:0000256" key="4">
    <source>
        <dbReference type="ARBA" id="ARBA00023125"/>
    </source>
</evidence>
<dbReference type="EMBL" id="KZ821246">
    <property type="protein sequence ID" value="PYH43065.1"/>
    <property type="molecule type" value="Genomic_DNA"/>
</dbReference>
<evidence type="ECO:0000256" key="6">
    <source>
        <dbReference type="ARBA" id="ARBA00023242"/>
    </source>
</evidence>
<evidence type="ECO:0000256" key="3">
    <source>
        <dbReference type="ARBA" id="ARBA00023015"/>
    </source>
</evidence>
<accession>A0A318Z6X1</accession>
<feature type="compositionally biased region" description="Basic and acidic residues" evidence="7">
    <location>
        <begin position="62"/>
        <end position="79"/>
    </location>
</feature>
<dbReference type="AlphaFoldDB" id="A0A318Z6X1"/>
<dbReference type="GO" id="GO:0003677">
    <property type="term" value="F:DNA binding"/>
    <property type="evidence" value="ECO:0007669"/>
    <property type="project" value="UniProtKB-KW"/>
</dbReference>
<name>A0A318Z6X1_9EURO</name>
<dbReference type="CDD" id="cd12148">
    <property type="entry name" value="fungal_TF_MHR"/>
    <property type="match status" value="1"/>
</dbReference>
<evidence type="ECO:0000256" key="2">
    <source>
        <dbReference type="ARBA" id="ARBA00022833"/>
    </source>
</evidence>
<evidence type="ECO:0000256" key="7">
    <source>
        <dbReference type="SAM" id="MobiDB-lite"/>
    </source>
</evidence>
<dbReference type="PROSITE" id="PS00463">
    <property type="entry name" value="ZN2_CY6_FUNGAL_1"/>
    <property type="match status" value="1"/>
</dbReference>
<protein>
    <recommendedName>
        <fullName evidence="8">Zn(2)-C6 fungal-type domain-containing protein</fullName>
    </recommendedName>
</protein>
<dbReference type="InterPro" id="IPR052478">
    <property type="entry name" value="Metabolite_Synth_Reg"/>
</dbReference>
<dbReference type="SUPFAM" id="SSF57701">
    <property type="entry name" value="Zn2/Cys6 DNA-binding domain"/>
    <property type="match status" value="1"/>
</dbReference>
<keyword evidence="5" id="KW-0804">Transcription</keyword>
<organism evidence="9 10">
    <name type="scientific">Aspergillus saccharolyticus JOP 1030-1</name>
    <dbReference type="NCBI Taxonomy" id="1450539"/>
    <lineage>
        <taxon>Eukaryota</taxon>
        <taxon>Fungi</taxon>
        <taxon>Dikarya</taxon>
        <taxon>Ascomycota</taxon>
        <taxon>Pezizomycotina</taxon>
        <taxon>Eurotiomycetes</taxon>
        <taxon>Eurotiomycetidae</taxon>
        <taxon>Eurotiales</taxon>
        <taxon>Aspergillaceae</taxon>
        <taxon>Aspergillus</taxon>
        <taxon>Aspergillus subgen. Circumdati</taxon>
    </lineage>
</organism>
<dbReference type="GO" id="GO:0009410">
    <property type="term" value="P:response to xenobiotic stimulus"/>
    <property type="evidence" value="ECO:0007669"/>
    <property type="project" value="TreeGrafter"/>
</dbReference>
<keyword evidence="4" id="KW-0238">DNA-binding</keyword>
<dbReference type="Gene3D" id="4.10.240.10">
    <property type="entry name" value="Zn(2)-C6 fungal-type DNA-binding domain"/>
    <property type="match status" value="1"/>
</dbReference>
<dbReference type="GeneID" id="37080492"/>
<dbReference type="Proteomes" id="UP000248349">
    <property type="component" value="Unassembled WGS sequence"/>
</dbReference>
<sequence length="571" mass="64155">MTSCRRFDAHILSDSHRQTWIHPPNPCNECRARKTRCDGDLPCNICRVSRNPCSVRQNARGDAGEERRNAWTEPPHDRAGGSIPHGILEPSKQRFMGQQSSIAFPLIVGMGVQAPDPPRLHSFGYNAGVRPEPETMVSLQIAEALDWHLALRYINDYIRVLHPLFNFLDPEELRQRAEDHWHGMPQGPSFEAVISGVIALGLLFRSPSLERPKRETEPWMVQHAKSILEDSVVGRLPTVEQVAAYILRTLYVRSTSRPHLAWLNSCTMMHLVEATGLQYGPEDVILAPGTAPPDTGQRKLYRPKRTAHVAECLHVLIACDYGRSVMNATLYHRQEDFAATLESDLTSQLCALVQAMPVTSPSRGSGAGVEEQVSAIMNVASIKVEHGFLTMVKADLIFCLYRRLRMVNYHFRQEQIDIIISRGTEALAPVDEFTSRRTRQPFWNLVGTAFQFVCVLLALDTPDSLQTMPKAMEVLEEISRRLPSPLATEAYKTARQLARACLDQKRKGVGHLEQSLQSFHPHAEHPGSFDPDPEADQLEAIPLAPDDVAYNPYHDLEPIDFDLDSLLNINL</sequence>
<keyword evidence="3" id="KW-0805">Transcription regulation</keyword>
<dbReference type="InterPro" id="IPR036864">
    <property type="entry name" value="Zn2-C6_fun-type_DNA-bd_sf"/>
</dbReference>
<dbReference type="InterPro" id="IPR001138">
    <property type="entry name" value="Zn2Cys6_DnaBD"/>
</dbReference>
<dbReference type="GO" id="GO:0009893">
    <property type="term" value="P:positive regulation of metabolic process"/>
    <property type="evidence" value="ECO:0007669"/>
    <property type="project" value="UniProtKB-ARBA"/>
</dbReference>
<dbReference type="Pfam" id="PF00172">
    <property type="entry name" value="Zn_clus"/>
    <property type="match status" value="1"/>
</dbReference>
<dbReference type="OrthoDB" id="4064873at2759"/>
<dbReference type="RefSeq" id="XP_025429047.1">
    <property type="nucleotide sequence ID" value="XM_025579263.1"/>
</dbReference>
<dbReference type="GO" id="GO:0000981">
    <property type="term" value="F:DNA-binding transcription factor activity, RNA polymerase II-specific"/>
    <property type="evidence" value="ECO:0007669"/>
    <property type="project" value="InterPro"/>
</dbReference>